<reference evidence="5 6" key="1">
    <citation type="submission" date="2021-05" db="EMBL/GenBank/DDBJ databases">
        <title>Pangenome of Leuconostoc gelidum warrants species status for Leuconostoc gelidum subsp. gasicomitatum.</title>
        <authorList>
            <person name="Johansson P."/>
            <person name="Sade E."/>
            <person name="Hultman J."/>
            <person name="Auvinen P."/>
            <person name="Bjorkroth J."/>
        </authorList>
    </citation>
    <scope>NUCLEOTIDE SEQUENCE</scope>
    <source>
        <strain evidence="4 6">AMKR21</strain>
        <strain evidence="5">C220d</strain>
    </source>
</reference>
<dbReference type="Pfam" id="PF01205">
    <property type="entry name" value="Impact_N"/>
    <property type="match status" value="1"/>
</dbReference>
<dbReference type="Pfam" id="PF09186">
    <property type="entry name" value="DUF1949"/>
    <property type="match status" value="1"/>
</dbReference>
<dbReference type="GO" id="GO:0005737">
    <property type="term" value="C:cytoplasm"/>
    <property type="evidence" value="ECO:0007669"/>
    <property type="project" value="TreeGrafter"/>
</dbReference>
<dbReference type="SUPFAM" id="SSF54211">
    <property type="entry name" value="Ribosomal protein S5 domain 2-like"/>
    <property type="match status" value="1"/>
</dbReference>
<dbReference type="InterPro" id="IPR035647">
    <property type="entry name" value="EFG_III/V"/>
</dbReference>
<sequence>MANYITIAPNNFFWEQNIKKSRFILNIARITSEDNARLFIDQISKTHDKANHNVFAYTLGENNQIKRYSDNGEPSGTAGIPMLEVLQKNELHDVVAVVTRYFGGVKLGAGGLIRAYAGTVADGVRAAGLVSRLTRLKVTITVNYKSADMLTYWLTSHDYQVMNTQYDTAVHIIVPVSTDTIPEFQVTLNDLLAGQVTFEIGEETFFEFPVK</sequence>
<dbReference type="InterPro" id="IPR015269">
    <property type="entry name" value="UPF0029_Impact_C"/>
</dbReference>
<dbReference type="InterPro" id="IPR001498">
    <property type="entry name" value="Impact_N"/>
</dbReference>
<evidence type="ECO:0000256" key="1">
    <source>
        <dbReference type="ARBA" id="ARBA00007665"/>
    </source>
</evidence>
<dbReference type="Gene3D" id="3.30.230.30">
    <property type="entry name" value="Impact, N-terminal domain"/>
    <property type="match status" value="1"/>
</dbReference>
<dbReference type="InterPro" id="IPR023582">
    <property type="entry name" value="Impact"/>
</dbReference>
<evidence type="ECO:0000313" key="7">
    <source>
        <dbReference type="Proteomes" id="UP000727071"/>
    </source>
</evidence>
<dbReference type="PANTHER" id="PTHR16301:SF20">
    <property type="entry name" value="IMPACT FAMILY MEMBER YIGZ"/>
    <property type="match status" value="1"/>
</dbReference>
<protein>
    <submittedName>
        <fullName evidence="5">YigZ family protein</fullName>
    </submittedName>
</protein>
<dbReference type="InterPro" id="IPR036956">
    <property type="entry name" value="Impact_N_sf"/>
</dbReference>
<keyword evidence="6" id="KW-1185">Reference proteome</keyword>
<dbReference type="EMBL" id="JAHBFV010000022">
    <property type="protein sequence ID" value="MBZ6016336.1"/>
    <property type="molecule type" value="Genomic_DNA"/>
</dbReference>
<evidence type="ECO:0000259" key="3">
    <source>
        <dbReference type="Pfam" id="PF09186"/>
    </source>
</evidence>
<evidence type="ECO:0000313" key="5">
    <source>
        <dbReference type="EMBL" id="MBZ6016336.1"/>
    </source>
</evidence>
<accession>A0AB35G049</accession>
<comment type="similarity">
    <text evidence="1">Belongs to the IMPACT family.</text>
</comment>
<dbReference type="RefSeq" id="WP_224145190.1">
    <property type="nucleotide sequence ID" value="NZ_JAHBFO010000017.1"/>
</dbReference>
<dbReference type="AlphaFoldDB" id="A0AB35G049"/>
<dbReference type="InterPro" id="IPR020568">
    <property type="entry name" value="Ribosomal_Su5_D2-typ_SF"/>
</dbReference>
<dbReference type="PANTHER" id="PTHR16301">
    <property type="entry name" value="IMPACT-RELATED"/>
    <property type="match status" value="1"/>
</dbReference>
<proteinExistence type="inferred from homology"/>
<dbReference type="SUPFAM" id="SSF54980">
    <property type="entry name" value="EF-G C-terminal domain-like"/>
    <property type="match status" value="1"/>
</dbReference>
<feature type="domain" description="UPF0029" evidence="3">
    <location>
        <begin position="140"/>
        <end position="195"/>
    </location>
</feature>
<gene>
    <name evidence="5" type="ORF">KII88_07335</name>
    <name evidence="4" type="ORF">KIJ07_04530</name>
</gene>
<dbReference type="Proteomes" id="UP000705994">
    <property type="component" value="Unassembled WGS sequence"/>
</dbReference>
<dbReference type="PROSITE" id="PS00910">
    <property type="entry name" value="UPF0029"/>
    <property type="match status" value="1"/>
</dbReference>
<dbReference type="Proteomes" id="UP000727071">
    <property type="component" value="Unassembled WGS sequence"/>
</dbReference>
<evidence type="ECO:0000313" key="6">
    <source>
        <dbReference type="Proteomes" id="UP000705994"/>
    </source>
</evidence>
<dbReference type="InterPro" id="IPR015796">
    <property type="entry name" value="Impact_YigZ-like"/>
</dbReference>
<comment type="caution">
    <text evidence="5">The sequence shown here is derived from an EMBL/GenBank/DDBJ whole genome shotgun (WGS) entry which is preliminary data.</text>
</comment>
<dbReference type="NCBIfam" id="TIGR00257">
    <property type="entry name" value="IMPACT_YIGZ"/>
    <property type="match status" value="1"/>
</dbReference>
<dbReference type="EMBL" id="JAHBFX010000002">
    <property type="protein sequence ID" value="MBZ5999693.1"/>
    <property type="molecule type" value="Genomic_DNA"/>
</dbReference>
<dbReference type="Gene3D" id="3.30.70.240">
    <property type="match status" value="1"/>
</dbReference>
<evidence type="ECO:0000259" key="2">
    <source>
        <dbReference type="Pfam" id="PF01205"/>
    </source>
</evidence>
<name>A0AB35G049_LEUGE</name>
<evidence type="ECO:0000313" key="4">
    <source>
        <dbReference type="EMBL" id="MBZ5999693.1"/>
    </source>
</evidence>
<feature type="domain" description="Impact N-terminal" evidence="2">
    <location>
        <begin position="19"/>
        <end position="122"/>
    </location>
</feature>
<dbReference type="GO" id="GO:0006446">
    <property type="term" value="P:regulation of translational initiation"/>
    <property type="evidence" value="ECO:0007669"/>
    <property type="project" value="TreeGrafter"/>
</dbReference>
<dbReference type="InterPro" id="IPR020569">
    <property type="entry name" value="UPF0029_Impact_CS"/>
</dbReference>
<organism evidence="5 7">
    <name type="scientific">Leuconostoc gelidum subsp. gelidum</name>
    <dbReference type="NCBI Taxonomy" id="1607839"/>
    <lineage>
        <taxon>Bacteria</taxon>
        <taxon>Bacillati</taxon>
        <taxon>Bacillota</taxon>
        <taxon>Bacilli</taxon>
        <taxon>Lactobacillales</taxon>
        <taxon>Lactobacillaceae</taxon>
        <taxon>Leuconostoc</taxon>
        <taxon>Leuconostoc gelidum group</taxon>
    </lineage>
</organism>